<feature type="region of interest" description="Disordered" evidence="1">
    <location>
        <begin position="65"/>
        <end position="84"/>
    </location>
</feature>
<organism evidence="2 3">
    <name type="scientific">Zizania palustris</name>
    <name type="common">Northern wild rice</name>
    <dbReference type="NCBI Taxonomy" id="103762"/>
    <lineage>
        <taxon>Eukaryota</taxon>
        <taxon>Viridiplantae</taxon>
        <taxon>Streptophyta</taxon>
        <taxon>Embryophyta</taxon>
        <taxon>Tracheophyta</taxon>
        <taxon>Spermatophyta</taxon>
        <taxon>Magnoliopsida</taxon>
        <taxon>Liliopsida</taxon>
        <taxon>Poales</taxon>
        <taxon>Poaceae</taxon>
        <taxon>BOP clade</taxon>
        <taxon>Oryzoideae</taxon>
        <taxon>Oryzeae</taxon>
        <taxon>Zizaniinae</taxon>
        <taxon>Zizania</taxon>
    </lineage>
</organism>
<evidence type="ECO:0000313" key="3">
    <source>
        <dbReference type="Proteomes" id="UP000729402"/>
    </source>
</evidence>
<evidence type="ECO:0000313" key="2">
    <source>
        <dbReference type="EMBL" id="KAG8072784.1"/>
    </source>
</evidence>
<keyword evidence="3" id="KW-1185">Reference proteome</keyword>
<dbReference type="AlphaFoldDB" id="A0A8J5W3C8"/>
<reference evidence="2" key="2">
    <citation type="submission" date="2021-02" db="EMBL/GenBank/DDBJ databases">
        <authorList>
            <person name="Kimball J.A."/>
            <person name="Haas M.W."/>
            <person name="Macchietto M."/>
            <person name="Kono T."/>
            <person name="Duquette J."/>
            <person name="Shao M."/>
        </authorList>
    </citation>
    <scope>NUCLEOTIDE SEQUENCE</scope>
    <source>
        <tissue evidence="2">Fresh leaf tissue</tissue>
    </source>
</reference>
<comment type="caution">
    <text evidence="2">The sequence shown here is derived from an EMBL/GenBank/DDBJ whole genome shotgun (WGS) entry which is preliminary data.</text>
</comment>
<protein>
    <submittedName>
        <fullName evidence="2">Uncharacterized protein</fullName>
    </submittedName>
</protein>
<sequence length="84" mass="9052">MHAFANNSEVKVRSILTMATLKCEELHACLSPRYSSCMSLDLTRIISFSSGAAPSHTDADVLCMQPLHQGQAENRGDKADASGK</sequence>
<accession>A0A8J5W3C8</accession>
<feature type="compositionally biased region" description="Basic and acidic residues" evidence="1">
    <location>
        <begin position="74"/>
        <end position="84"/>
    </location>
</feature>
<name>A0A8J5W3C8_ZIZPA</name>
<proteinExistence type="predicted"/>
<reference evidence="2" key="1">
    <citation type="journal article" date="2021" name="bioRxiv">
        <title>Whole Genome Assembly and Annotation of Northern Wild Rice, Zizania palustris L., Supports a Whole Genome Duplication in the Zizania Genus.</title>
        <authorList>
            <person name="Haas M."/>
            <person name="Kono T."/>
            <person name="Macchietto M."/>
            <person name="Millas R."/>
            <person name="McGilp L."/>
            <person name="Shao M."/>
            <person name="Duquette J."/>
            <person name="Hirsch C.N."/>
            <person name="Kimball J."/>
        </authorList>
    </citation>
    <scope>NUCLEOTIDE SEQUENCE</scope>
    <source>
        <tissue evidence="2">Fresh leaf tissue</tissue>
    </source>
</reference>
<evidence type="ECO:0000256" key="1">
    <source>
        <dbReference type="SAM" id="MobiDB-lite"/>
    </source>
</evidence>
<dbReference type="EMBL" id="JAAALK010000283">
    <property type="protein sequence ID" value="KAG8072784.1"/>
    <property type="molecule type" value="Genomic_DNA"/>
</dbReference>
<gene>
    <name evidence="2" type="ORF">GUJ93_ZPchr0006g43984</name>
</gene>
<dbReference type="Proteomes" id="UP000729402">
    <property type="component" value="Unassembled WGS sequence"/>
</dbReference>